<dbReference type="SUPFAM" id="SSF158472">
    <property type="entry name" value="HAMP domain-like"/>
    <property type="match status" value="1"/>
</dbReference>
<comment type="caution">
    <text evidence="4">The sequence shown here is derived from an EMBL/GenBank/DDBJ whole genome shotgun (WGS) entry which is preliminary data.</text>
</comment>
<evidence type="ECO:0000256" key="1">
    <source>
        <dbReference type="ARBA" id="ARBA00022801"/>
    </source>
</evidence>
<dbReference type="Gene3D" id="6.10.340.10">
    <property type="match status" value="1"/>
</dbReference>
<dbReference type="Pfam" id="PF07228">
    <property type="entry name" value="SpoIIE"/>
    <property type="match status" value="1"/>
</dbReference>
<reference evidence="4 5" key="1">
    <citation type="submission" date="2023-04" db="EMBL/GenBank/DDBJ databases">
        <title>Luteimonas endophyticus RD2P54.</title>
        <authorList>
            <person name="Sun J.-Q."/>
        </authorList>
    </citation>
    <scope>NUCLEOTIDE SEQUENCE [LARGE SCALE GENOMIC DNA]</scope>
    <source>
        <strain evidence="4 5">RD2P54</strain>
    </source>
</reference>
<organism evidence="4 5">
    <name type="scientific">Luteimonas endophytica</name>
    <dbReference type="NCBI Taxonomy" id="3042023"/>
    <lineage>
        <taxon>Bacteria</taxon>
        <taxon>Pseudomonadati</taxon>
        <taxon>Pseudomonadota</taxon>
        <taxon>Gammaproteobacteria</taxon>
        <taxon>Lysobacterales</taxon>
        <taxon>Lysobacteraceae</taxon>
        <taxon>Luteimonas</taxon>
    </lineage>
</organism>
<protein>
    <submittedName>
        <fullName evidence="4">SpoIIE family protein phosphatase</fullName>
    </submittedName>
</protein>
<sequence>MTVSLLLLIAIVTAWLVRERIIESAQLDTRASAYEAAERLEGGLRMTAVAAGALAELVATAHMDPAQLSAALQATIGATPGVSGGLLALEPEHPGDPGHARYFGADGMQRDFVADGYDYRAQAWYRRSLSARDGWWSEPYLNRTAGHVWMVTYNLALPAREDGSTRGMVSLDLPLEELVAPIESLAYLPGWQAILVAPAGTIAMSTVPGVALHQTLDGYIAGHARPDLEPAARAVRARQETHYVHQDILTGEKRHTVVKPAGDSGWTLLVGQSYALIVARLNRALSLLLAASVLLALVSTLLVRRFARKISRPVEQLAASASRLGLGEYGTPVEHVARHDEVGQLARTLESARGSIRRQLAEIEEMGAARQKLESELDIARDIQRAMLPLGRVIDCGRSHLDAQAVLEPAKAVGGDFYNFIERGDGELWFVIGDVSDKGVPAALFMARTVTILEVAAQTAASPAQVLAEGSRRLVQGNDTCMFATVLCGRIDVRTGACTLASAGHDPPVLLRAGGRAELLALDNAPPLGFEVCEQYSLWEGRLAPGDCLLAYTDGVTEAFNPDNEAYGSDRLLALVRPDYGALDHCRRLIAEVHGFASGAPQHDDIAVLAIRMTEDAAGHNAERSPAGAEQCSSD</sequence>
<dbReference type="EMBL" id="JARXRM010000045">
    <property type="protein sequence ID" value="MDH5824731.1"/>
    <property type="molecule type" value="Genomic_DNA"/>
</dbReference>
<evidence type="ECO:0000313" key="5">
    <source>
        <dbReference type="Proteomes" id="UP001156940"/>
    </source>
</evidence>
<dbReference type="SMART" id="SM00304">
    <property type="entry name" value="HAMP"/>
    <property type="match status" value="1"/>
</dbReference>
<dbReference type="InterPro" id="IPR003660">
    <property type="entry name" value="HAMP_dom"/>
</dbReference>
<dbReference type="SUPFAM" id="SSF81606">
    <property type="entry name" value="PP2C-like"/>
    <property type="match status" value="1"/>
</dbReference>
<keyword evidence="1" id="KW-0378">Hydrolase</keyword>
<dbReference type="Gene3D" id="3.60.40.10">
    <property type="entry name" value="PPM-type phosphatase domain"/>
    <property type="match status" value="1"/>
</dbReference>
<dbReference type="InterPro" id="IPR001932">
    <property type="entry name" value="PPM-type_phosphatase-like_dom"/>
</dbReference>
<dbReference type="CDD" id="cd06225">
    <property type="entry name" value="HAMP"/>
    <property type="match status" value="1"/>
</dbReference>
<dbReference type="Gene3D" id="3.30.450.20">
    <property type="entry name" value="PAS domain"/>
    <property type="match status" value="1"/>
</dbReference>
<feature type="domain" description="HAMP" evidence="3">
    <location>
        <begin position="308"/>
        <end position="361"/>
    </location>
</feature>
<dbReference type="InterPro" id="IPR036457">
    <property type="entry name" value="PPM-type-like_dom_sf"/>
</dbReference>
<feature type="coiled-coil region" evidence="2">
    <location>
        <begin position="356"/>
        <end position="383"/>
    </location>
</feature>
<name>A0ABT6JD21_9GAMM</name>
<dbReference type="Proteomes" id="UP001156940">
    <property type="component" value="Unassembled WGS sequence"/>
</dbReference>
<dbReference type="Pfam" id="PF22673">
    <property type="entry name" value="MCP-like_PDC_1"/>
    <property type="match status" value="1"/>
</dbReference>
<evidence type="ECO:0000313" key="4">
    <source>
        <dbReference type="EMBL" id="MDH5824731.1"/>
    </source>
</evidence>
<gene>
    <name evidence="4" type="ORF">QFW77_17305</name>
</gene>
<dbReference type="InterPro" id="IPR052016">
    <property type="entry name" value="Bact_Sigma-Reg"/>
</dbReference>
<dbReference type="RefSeq" id="WP_280576060.1">
    <property type="nucleotide sequence ID" value="NZ_JARXRM010000045.1"/>
</dbReference>
<keyword evidence="5" id="KW-1185">Reference proteome</keyword>
<dbReference type="PANTHER" id="PTHR43156">
    <property type="entry name" value="STAGE II SPORULATION PROTEIN E-RELATED"/>
    <property type="match status" value="1"/>
</dbReference>
<evidence type="ECO:0000256" key="2">
    <source>
        <dbReference type="SAM" id="Coils"/>
    </source>
</evidence>
<proteinExistence type="predicted"/>
<accession>A0ABT6JD21</accession>
<dbReference type="PANTHER" id="PTHR43156:SF2">
    <property type="entry name" value="STAGE II SPORULATION PROTEIN E"/>
    <property type="match status" value="1"/>
</dbReference>
<keyword evidence="2" id="KW-0175">Coiled coil</keyword>
<dbReference type="Pfam" id="PF00672">
    <property type="entry name" value="HAMP"/>
    <property type="match status" value="1"/>
</dbReference>
<dbReference type="CDD" id="cd12913">
    <property type="entry name" value="PDC1_MCP_like"/>
    <property type="match status" value="1"/>
</dbReference>
<dbReference type="PROSITE" id="PS50885">
    <property type="entry name" value="HAMP"/>
    <property type="match status" value="1"/>
</dbReference>
<evidence type="ECO:0000259" key="3">
    <source>
        <dbReference type="PROSITE" id="PS50885"/>
    </source>
</evidence>
<dbReference type="SMART" id="SM00331">
    <property type="entry name" value="PP2C_SIG"/>
    <property type="match status" value="1"/>
</dbReference>